<accession>A0A9W8L0S2</accession>
<dbReference type="Gene3D" id="3.40.50.1820">
    <property type="entry name" value="alpha/beta hydrolase"/>
    <property type="match status" value="1"/>
</dbReference>
<keyword evidence="8" id="KW-1185">Reference proteome</keyword>
<evidence type="ECO:0000256" key="2">
    <source>
        <dbReference type="ARBA" id="ARBA00022670"/>
    </source>
</evidence>
<name>A0A9W8L0S2_9FUNG</name>
<dbReference type="Proteomes" id="UP001151516">
    <property type="component" value="Unassembled WGS sequence"/>
</dbReference>
<evidence type="ECO:0000256" key="4">
    <source>
        <dbReference type="ARBA" id="ARBA00022801"/>
    </source>
</evidence>
<comment type="caution">
    <text evidence="7">The sequence shown here is derived from an EMBL/GenBank/DDBJ whole genome shotgun (WGS) entry which is preliminary data.</text>
</comment>
<evidence type="ECO:0000313" key="7">
    <source>
        <dbReference type="EMBL" id="KAJ2683608.1"/>
    </source>
</evidence>
<keyword evidence="2" id="KW-0645">Protease</keyword>
<keyword evidence="5" id="KW-0325">Glycoprotein</keyword>
<dbReference type="EMBL" id="JANBTX010000274">
    <property type="protein sequence ID" value="KAJ2683608.1"/>
    <property type="molecule type" value="Genomic_DNA"/>
</dbReference>
<feature type="signal peptide" evidence="6">
    <location>
        <begin position="1"/>
        <end position="23"/>
    </location>
</feature>
<dbReference type="Gene3D" id="1.20.120.980">
    <property type="entry name" value="Serine carboxypeptidase S28, SKS domain"/>
    <property type="match status" value="1"/>
</dbReference>
<evidence type="ECO:0000256" key="6">
    <source>
        <dbReference type="SAM" id="SignalP"/>
    </source>
</evidence>
<keyword evidence="3 6" id="KW-0732">Signal</keyword>
<feature type="chain" id="PRO_5040885802" evidence="6">
    <location>
        <begin position="24"/>
        <end position="492"/>
    </location>
</feature>
<reference evidence="7" key="1">
    <citation type="submission" date="2022-07" db="EMBL/GenBank/DDBJ databases">
        <title>Phylogenomic reconstructions and comparative analyses of Kickxellomycotina fungi.</title>
        <authorList>
            <person name="Reynolds N.K."/>
            <person name="Stajich J.E."/>
            <person name="Barry K."/>
            <person name="Grigoriev I.V."/>
            <person name="Crous P."/>
            <person name="Smith M.E."/>
        </authorList>
    </citation>
    <scope>NUCLEOTIDE SEQUENCE</scope>
    <source>
        <strain evidence="7">CBS 109367</strain>
    </source>
</reference>
<evidence type="ECO:0000313" key="8">
    <source>
        <dbReference type="Proteomes" id="UP001151516"/>
    </source>
</evidence>
<dbReference type="InterPro" id="IPR042269">
    <property type="entry name" value="Ser_carbopepase_S28_SKS"/>
</dbReference>
<sequence length="492" mass="54095">MSNICNFWRGLALFVILVCSIVASPVNDATKRNGKPSPSPANTTVAAWITQPIDHFGANNGTWRQQYMVNDKYYKPGGPIYILTPGESEVSAMYTEDTHFVSLASETNGLMVAIEHRFFGNSNPMPDLSGASLKYLTLENTLEDFARFIRTVKTNSSSLFQKAVPANSKIVFVGGSYGGALAAWMRAMYPDLVTAAWASSAPVFTYIDFYHLDQALGRHLTARGCGELFARGVKELDAILLSNNSSGLDSVRKMFSVTGSTAQDVAAGITSAITGTVNLPVMLNGDALDQSVCSFFENSVPPLTAYSKAVSAAVKGYAMPQAIRPYRNMAVYRRDIAAKSQGDLSLNQPFRSWYYICCKWFSDWQVAPPKDSNITAYRSQLVDREYWQGGCQSSFGSSVHPLTDATEHNRRWLGMLKDVANIYYTVGELDPWRDTTVATVDGTLLRNTASSPIFVMNGATHTQDMQPDTAYDLNSVRMAKQMGDSLIKKWIA</sequence>
<proteinExistence type="inferred from homology"/>
<dbReference type="AlphaFoldDB" id="A0A9W8L0S2"/>
<dbReference type="PANTHER" id="PTHR11010">
    <property type="entry name" value="PROTEASE S28 PRO-X CARBOXYPEPTIDASE-RELATED"/>
    <property type="match status" value="1"/>
</dbReference>
<evidence type="ECO:0000256" key="5">
    <source>
        <dbReference type="ARBA" id="ARBA00023180"/>
    </source>
</evidence>
<dbReference type="InterPro" id="IPR008758">
    <property type="entry name" value="Peptidase_S28"/>
</dbReference>
<dbReference type="InterPro" id="IPR029058">
    <property type="entry name" value="AB_hydrolase_fold"/>
</dbReference>
<protein>
    <submittedName>
        <fullName evidence="7">Uncharacterized protein</fullName>
    </submittedName>
</protein>
<dbReference type="Pfam" id="PF05577">
    <property type="entry name" value="Peptidase_S28"/>
    <property type="match status" value="1"/>
</dbReference>
<dbReference type="SUPFAM" id="SSF53474">
    <property type="entry name" value="alpha/beta-Hydrolases"/>
    <property type="match status" value="1"/>
</dbReference>
<evidence type="ECO:0000256" key="1">
    <source>
        <dbReference type="ARBA" id="ARBA00011079"/>
    </source>
</evidence>
<evidence type="ECO:0000256" key="3">
    <source>
        <dbReference type="ARBA" id="ARBA00022729"/>
    </source>
</evidence>
<organism evidence="7 8">
    <name type="scientific">Coemansia spiralis</name>
    <dbReference type="NCBI Taxonomy" id="417178"/>
    <lineage>
        <taxon>Eukaryota</taxon>
        <taxon>Fungi</taxon>
        <taxon>Fungi incertae sedis</taxon>
        <taxon>Zoopagomycota</taxon>
        <taxon>Kickxellomycotina</taxon>
        <taxon>Kickxellomycetes</taxon>
        <taxon>Kickxellales</taxon>
        <taxon>Kickxellaceae</taxon>
        <taxon>Coemansia</taxon>
    </lineage>
</organism>
<dbReference type="GO" id="GO:0006508">
    <property type="term" value="P:proteolysis"/>
    <property type="evidence" value="ECO:0007669"/>
    <property type="project" value="UniProtKB-KW"/>
</dbReference>
<dbReference type="PANTHER" id="PTHR11010:SF117">
    <property type="entry name" value="SERINE PROTEASE 16"/>
    <property type="match status" value="1"/>
</dbReference>
<dbReference type="OrthoDB" id="1735038at2759"/>
<dbReference type="GO" id="GO:0008239">
    <property type="term" value="F:dipeptidyl-peptidase activity"/>
    <property type="evidence" value="ECO:0007669"/>
    <property type="project" value="TreeGrafter"/>
</dbReference>
<dbReference type="GO" id="GO:0070008">
    <property type="term" value="F:serine-type exopeptidase activity"/>
    <property type="evidence" value="ECO:0007669"/>
    <property type="project" value="InterPro"/>
</dbReference>
<keyword evidence="4" id="KW-0378">Hydrolase</keyword>
<comment type="similarity">
    <text evidence="1">Belongs to the peptidase S28 family.</text>
</comment>
<gene>
    <name evidence="7" type="ORF">IWW39_005401</name>
</gene>